<dbReference type="InterPro" id="IPR013785">
    <property type="entry name" value="Aldolase_TIM"/>
</dbReference>
<keyword evidence="4" id="KW-0028">Amino-acid biosynthesis</keyword>
<evidence type="ECO:0000256" key="4">
    <source>
        <dbReference type="ARBA" id="ARBA00022605"/>
    </source>
</evidence>
<comment type="similarity">
    <text evidence="9">Belongs to the TrpA family.</text>
</comment>
<evidence type="ECO:0000256" key="3">
    <source>
        <dbReference type="ARBA" id="ARBA00012043"/>
    </source>
</evidence>
<dbReference type="AlphaFoldDB" id="A0A956NJ56"/>
<comment type="subunit">
    <text evidence="2">Tetramer of two alpha and two beta chains.</text>
</comment>
<evidence type="ECO:0000256" key="6">
    <source>
        <dbReference type="ARBA" id="ARBA00023141"/>
    </source>
</evidence>
<feature type="non-terminal residue" evidence="10">
    <location>
        <position position="1"/>
    </location>
</feature>
<sequence length="205" mass="21767">QRASQAALENGVTLEQILERVASRREAWGLPVVLMTYVNPIVAYGVERFCRRAQEAGVGGVLMSDLPPEETPELWNALAEHDIETAVLTAPTTKSSRLPVLASAATGFLYCVSRTGVTGKGKDYAGNLGDQIRGLRECSDTPVVVGFGIRSAEDAVRVRKTWAPDGVVLGARLIEILEGEGGVSELHGFLAGIRHALDTADAGNA</sequence>
<dbReference type="SUPFAM" id="SSF51366">
    <property type="entry name" value="Ribulose-phoshate binding barrel"/>
    <property type="match status" value="1"/>
</dbReference>
<dbReference type="Proteomes" id="UP000739538">
    <property type="component" value="Unassembled WGS sequence"/>
</dbReference>
<evidence type="ECO:0000256" key="9">
    <source>
        <dbReference type="RuleBase" id="RU003662"/>
    </source>
</evidence>
<keyword evidence="6" id="KW-0057">Aromatic amino acid biosynthesis</keyword>
<comment type="caution">
    <text evidence="10">The sequence shown here is derived from an EMBL/GenBank/DDBJ whole genome shotgun (WGS) entry which is preliminary data.</text>
</comment>
<comment type="catalytic activity">
    <reaction evidence="8">
        <text>(1S,2R)-1-C-(indol-3-yl)glycerol 3-phosphate + L-serine = D-glyceraldehyde 3-phosphate + L-tryptophan + H2O</text>
        <dbReference type="Rhea" id="RHEA:10532"/>
        <dbReference type="ChEBI" id="CHEBI:15377"/>
        <dbReference type="ChEBI" id="CHEBI:33384"/>
        <dbReference type="ChEBI" id="CHEBI:57912"/>
        <dbReference type="ChEBI" id="CHEBI:58866"/>
        <dbReference type="ChEBI" id="CHEBI:59776"/>
        <dbReference type="EC" id="4.2.1.20"/>
    </reaction>
</comment>
<reference evidence="10" key="1">
    <citation type="submission" date="2020-04" db="EMBL/GenBank/DDBJ databases">
        <authorList>
            <person name="Zhang T."/>
        </authorList>
    </citation>
    <scope>NUCLEOTIDE SEQUENCE</scope>
    <source>
        <strain evidence="10">HKST-UBA02</strain>
    </source>
</reference>
<dbReference type="InterPro" id="IPR011060">
    <property type="entry name" value="RibuloseP-bd_barrel"/>
</dbReference>
<organism evidence="10 11">
    <name type="scientific">Eiseniibacteriota bacterium</name>
    <dbReference type="NCBI Taxonomy" id="2212470"/>
    <lineage>
        <taxon>Bacteria</taxon>
        <taxon>Candidatus Eiseniibacteriota</taxon>
    </lineage>
</organism>
<dbReference type="GO" id="GO:0005829">
    <property type="term" value="C:cytosol"/>
    <property type="evidence" value="ECO:0007669"/>
    <property type="project" value="TreeGrafter"/>
</dbReference>
<keyword evidence="5" id="KW-0822">Tryptophan biosynthesis</keyword>
<evidence type="ECO:0000313" key="11">
    <source>
        <dbReference type="Proteomes" id="UP000739538"/>
    </source>
</evidence>
<dbReference type="Gene3D" id="3.20.20.70">
    <property type="entry name" value="Aldolase class I"/>
    <property type="match status" value="1"/>
</dbReference>
<dbReference type="NCBIfam" id="TIGR00262">
    <property type="entry name" value="trpA"/>
    <property type="match status" value="1"/>
</dbReference>
<accession>A0A956NJ56</accession>
<evidence type="ECO:0000256" key="8">
    <source>
        <dbReference type="ARBA" id="ARBA00049047"/>
    </source>
</evidence>
<dbReference type="PANTHER" id="PTHR43406:SF1">
    <property type="entry name" value="TRYPTOPHAN SYNTHASE ALPHA CHAIN, CHLOROPLASTIC"/>
    <property type="match status" value="1"/>
</dbReference>
<dbReference type="EMBL" id="JAGQHS010000461">
    <property type="protein sequence ID" value="MCA9759731.1"/>
    <property type="molecule type" value="Genomic_DNA"/>
</dbReference>
<dbReference type="GO" id="GO:0004834">
    <property type="term" value="F:tryptophan synthase activity"/>
    <property type="evidence" value="ECO:0007669"/>
    <property type="project" value="UniProtKB-EC"/>
</dbReference>
<keyword evidence="7 10" id="KW-0456">Lyase</keyword>
<proteinExistence type="inferred from homology"/>
<dbReference type="CDD" id="cd04724">
    <property type="entry name" value="Tryptophan_synthase_alpha"/>
    <property type="match status" value="1"/>
</dbReference>
<evidence type="ECO:0000256" key="1">
    <source>
        <dbReference type="ARBA" id="ARBA00004733"/>
    </source>
</evidence>
<dbReference type="EC" id="4.2.1.20" evidence="3"/>
<protein>
    <recommendedName>
        <fullName evidence="3">tryptophan synthase</fullName>
        <ecNumber evidence="3">4.2.1.20</ecNumber>
    </recommendedName>
</protein>
<dbReference type="Pfam" id="PF00290">
    <property type="entry name" value="Trp_syntA"/>
    <property type="match status" value="1"/>
</dbReference>
<evidence type="ECO:0000313" key="10">
    <source>
        <dbReference type="EMBL" id="MCA9759731.1"/>
    </source>
</evidence>
<comment type="pathway">
    <text evidence="1">Amino-acid biosynthesis; L-tryptophan biosynthesis; L-tryptophan from chorismate: step 5/5.</text>
</comment>
<gene>
    <name evidence="10" type="primary">trpA</name>
    <name evidence="10" type="ORF">KDA27_28295</name>
</gene>
<evidence type="ECO:0000256" key="5">
    <source>
        <dbReference type="ARBA" id="ARBA00022822"/>
    </source>
</evidence>
<evidence type="ECO:0000256" key="7">
    <source>
        <dbReference type="ARBA" id="ARBA00023239"/>
    </source>
</evidence>
<name>A0A956NJ56_UNCEI</name>
<reference evidence="10" key="2">
    <citation type="journal article" date="2021" name="Microbiome">
        <title>Successional dynamics and alternative stable states in a saline activated sludge microbial community over 9 years.</title>
        <authorList>
            <person name="Wang Y."/>
            <person name="Ye J."/>
            <person name="Ju F."/>
            <person name="Liu L."/>
            <person name="Boyd J.A."/>
            <person name="Deng Y."/>
            <person name="Parks D.H."/>
            <person name="Jiang X."/>
            <person name="Yin X."/>
            <person name="Woodcroft B.J."/>
            <person name="Tyson G.W."/>
            <person name="Hugenholtz P."/>
            <person name="Polz M.F."/>
            <person name="Zhang T."/>
        </authorList>
    </citation>
    <scope>NUCLEOTIDE SEQUENCE</scope>
    <source>
        <strain evidence="10">HKST-UBA02</strain>
    </source>
</reference>
<evidence type="ECO:0000256" key="2">
    <source>
        <dbReference type="ARBA" id="ARBA00011270"/>
    </source>
</evidence>
<dbReference type="PANTHER" id="PTHR43406">
    <property type="entry name" value="TRYPTOPHAN SYNTHASE, ALPHA CHAIN"/>
    <property type="match status" value="1"/>
</dbReference>
<dbReference type="InterPro" id="IPR002028">
    <property type="entry name" value="Trp_synthase_suA"/>
</dbReference>